<gene>
    <name evidence="1" type="ORF">ACFSBT_17655</name>
</gene>
<protein>
    <submittedName>
        <fullName evidence="1">Uncharacterized protein</fullName>
    </submittedName>
</protein>
<dbReference type="Proteomes" id="UP001597187">
    <property type="component" value="Unassembled WGS sequence"/>
</dbReference>
<name>A0ABD6AZZ0_9EURY</name>
<dbReference type="RefSeq" id="WP_250875033.1">
    <property type="nucleotide sequence ID" value="NZ_JALXFV010000008.1"/>
</dbReference>
<reference evidence="1 2" key="1">
    <citation type="journal article" date="2019" name="Int. J. Syst. Evol. Microbiol.">
        <title>The Global Catalogue of Microorganisms (GCM) 10K type strain sequencing project: providing services to taxonomists for standard genome sequencing and annotation.</title>
        <authorList>
            <consortium name="The Broad Institute Genomics Platform"/>
            <consortium name="The Broad Institute Genome Sequencing Center for Infectious Disease"/>
            <person name="Wu L."/>
            <person name="Ma J."/>
        </authorList>
    </citation>
    <scope>NUCLEOTIDE SEQUENCE [LARGE SCALE GENOMIC DNA]</scope>
    <source>
        <strain evidence="1 2">CGMCC 1.12563</strain>
    </source>
</reference>
<proteinExistence type="predicted"/>
<dbReference type="AlphaFoldDB" id="A0ABD6AZZ0"/>
<comment type="caution">
    <text evidence="1">The sequence shown here is derived from an EMBL/GenBank/DDBJ whole genome shotgun (WGS) entry which is preliminary data.</text>
</comment>
<dbReference type="EMBL" id="JBHUDC010000008">
    <property type="protein sequence ID" value="MFD1515109.1"/>
    <property type="molecule type" value="Genomic_DNA"/>
</dbReference>
<accession>A0ABD6AZZ0</accession>
<keyword evidence="2" id="KW-1185">Reference proteome</keyword>
<sequence>MVRVEVRAEFFDAGEGVYHRSGDEIDVSESFADEHPYLVSPVKDDESEVVTESEDLDEAFQPEAFLDRTLDEGVVDDIEDGAVDEFLDQVEAHAERDGVKEAIEARRENLEE</sequence>
<evidence type="ECO:0000313" key="2">
    <source>
        <dbReference type="Proteomes" id="UP001597187"/>
    </source>
</evidence>
<organism evidence="1 2">
    <name type="scientific">Halomarina rubra</name>
    <dbReference type="NCBI Taxonomy" id="2071873"/>
    <lineage>
        <taxon>Archaea</taxon>
        <taxon>Methanobacteriati</taxon>
        <taxon>Methanobacteriota</taxon>
        <taxon>Stenosarchaea group</taxon>
        <taxon>Halobacteria</taxon>
        <taxon>Halobacteriales</taxon>
        <taxon>Natronomonadaceae</taxon>
        <taxon>Halomarina</taxon>
    </lineage>
</organism>
<evidence type="ECO:0000313" key="1">
    <source>
        <dbReference type="EMBL" id="MFD1515109.1"/>
    </source>
</evidence>